<dbReference type="EMBL" id="CAFBOK010000218">
    <property type="protein sequence ID" value="CAB4995502.1"/>
    <property type="molecule type" value="Genomic_DNA"/>
</dbReference>
<gene>
    <name evidence="1" type="ORF">UFOPK3927_01561</name>
</gene>
<proteinExistence type="predicted"/>
<accession>A0A6J7NY24</accession>
<organism evidence="1">
    <name type="scientific">freshwater metagenome</name>
    <dbReference type="NCBI Taxonomy" id="449393"/>
    <lineage>
        <taxon>unclassified sequences</taxon>
        <taxon>metagenomes</taxon>
        <taxon>ecological metagenomes</taxon>
    </lineage>
</organism>
<sequence>MNDEAPISQFASVVGAEPTIGRAGIDSVSIAAQQHVAANVDLAIDDPEFDAWEKLAIEDNGAAGFGHAVTRAAVVREVLWCGLSANDDAAKQLRIDASEGGGHQ</sequence>
<evidence type="ECO:0000313" key="1">
    <source>
        <dbReference type="EMBL" id="CAB4995502.1"/>
    </source>
</evidence>
<protein>
    <submittedName>
        <fullName evidence="1">Unannotated protein</fullName>
    </submittedName>
</protein>
<reference evidence="1" key="1">
    <citation type="submission" date="2020-05" db="EMBL/GenBank/DDBJ databases">
        <authorList>
            <person name="Chiriac C."/>
            <person name="Salcher M."/>
            <person name="Ghai R."/>
            <person name="Kavagutti S V."/>
        </authorList>
    </citation>
    <scope>NUCLEOTIDE SEQUENCE</scope>
</reference>
<dbReference type="AlphaFoldDB" id="A0A6J7NY24"/>
<name>A0A6J7NY24_9ZZZZ</name>